<feature type="compositionally biased region" description="Polar residues" evidence="1">
    <location>
        <begin position="329"/>
        <end position="338"/>
    </location>
</feature>
<dbReference type="GeneID" id="113596835"/>
<keyword evidence="2" id="KW-1185">Reference proteome</keyword>
<evidence type="ECO:0000313" key="3">
    <source>
        <dbReference type="RefSeq" id="XP_026907566.2"/>
    </source>
</evidence>
<feature type="region of interest" description="Disordered" evidence="1">
    <location>
        <begin position="50"/>
        <end position="93"/>
    </location>
</feature>
<evidence type="ECO:0000256" key="1">
    <source>
        <dbReference type="SAM" id="MobiDB-lite"/>
    </source>
</evidence>
<proteinExistence type="predicted"/>
<feature type="region of interest" description="Disordered" evidence="1">
    <location>
        <begin position="1"/>
        <end position="22"/>
    </location>
</feature>
<name>A0A6J1YQX3_ACIJB</name>
<sequence length="338" mass="36091">MHPTFFSYPSTGSPAGAEPERALPSQLTVWQPRHVRGTARPSIRWPVAGGRLLKASGGRRGQRRSRSQGDHPTAIWGPSPELSHDTSAYPTGHTTTVTQGMLGNIFSPENWSTWAIWCASDAPRESSSMCGAHLLLHGSCAQAPAKAPSCSPGQGSCLGDGEGSQGDPQPREEGEHVPLPPARWAQVSRPGEPREMVDPGPRPSGSPPALPGARSPEASATCGFRSEISCSSRRRLSEPVSPHRPPGFPRLAHRHLHADVWRTCPPSVSPSPPKPPRRPVHHTSPHSPCGSDGSPRTSRRPRGPSPDIRPTVRGVRSLSPRQLAGPSAFTGTSFAFWA</sequence>
<feature type="region of interest" description="Disordered" evidence="1">
    <location>
        <begin position="143"/>
        <end position="338"/>
    </location>
</feature>
<gene>
    <name evidence="3" type="primary">LOC113596835</name>
</gene>
<dbReference type="AlphaFoldDB" id="A0A6J1YQX3"/>
<evidence type="ECO:0000313" key="2">
    <source>
        <dbReference type="Proteomes" id="UP001652583"/>
    </source>
</evidence>
<accession>A0A6J1YQX3</accession>
<organism evidence="2 3">
    <name type="scientific">Acinonyx jubatus</name>
    <name type="common">Cheetah</name>
    <dbReference type="NCBI Taxonomy" id="32536"/>
    <lineage>
        <taxon>Eukaryota</taxon>
        <taxon>Metazoa</taxon>
        <taxon>Chordata</taxon>
        <taxon>Craniata</taxon>
        <taxon>Vertebrata</taxon>
        <taxon>Euteleostomi</taxon>
        <taxon>Mammalia</taxon>
        <taxon>Eutheria</taxon>
        <taxon>Laurasiatheria</taxon>
        <taxon>Carnivora</taxon>
        <taxon>Feliformia</taxon>
        <taxon>Felidae</taxon>
        <taxon>Felinae</taxon>
        <taxon>Acinonyx</taxon>
    </lineage>
</organism>
<feature type="compositionally biased region" description="Basic residues" evidence="1">
    <location>
        <begin position="275"/>
        <end position="284"/>
    </location>
</feature>
<protein>
    <submittedName>
        <fullName evidence="3">Collagen alpha-4(IV) chain-like isoform X1</fullName>
    </submittedName>
</protein>
<dbReference type="RefSeq" id="XP_026907566.2">
    <property type="nucleotide sequence ID" value="XM_027051765.2"/>
</dbReference>
<reference evidence="3" key="1">
    <citation type="submission" date="2025-08" db="UniProtKB">
        <authorList>
            <consortium name="RefSeq"/>
        </authorList>
    </citation>
    <scope>IDENTIFICATION</scope>
    <source>
        <tissue evidence="3">Blood</tissue>
    </source>
</reference>
<feature type="compositionally biased region" description="Pro residues" evidence="1">
    <location>
        <begin position="200"/>
        <end position="210"/>
    </location>
</feature>
<dbReference type="Proteomes" id="UP001652583">
    <property type="component" value="Chromosome D4"/>
</dbReference>
<dbReference type="KEGG" id="aju:113596835"/>